<evidence type="ECO:0000256" key="1">
    <source>
        <dbReference type="SAM" id="MobiDB-lite"/>
    </source>
</evidence>
<gene>
    <name evidence="2" type="ORF">Micbo1qcDRAFT_172049</name>
</gene>
<name>A0A136JEY5_9PEZI</name>
<keyword evidence="3" id="KW-1185">Reference proteome</keyword>
<evidence type="ECO:0000313" key="3">
    <source>
        <dbReference type="Proteomes" id="UP000070501"/>
    </source>
</evidence>
<dbReference type="EMBL" id="KQ964246">
    <property type="protein sequence ID" value="KXJ95723.1"/>
    <property type="molecule type" value="Genomic_DNA"/>
</dbReference>
<dbReference type="InParanoid" id="A0A136JEY5"/>
<proteinExistence type="predicted"/>
<protein>
    <submittedName>
        <fullName evidence="2">Uncharacterized protein</fullName>
    </submittedName>
</protein>
<organism evidence="2 3">
    <name type="scientific">Microdochium bolleyi</name>
    <dbReference type="NCBI Taxonomy" id="196109"/>
    <lineage>
        <taxon>Eukaryota</taxon>
        <taxon>Fungi</taxon>
        <taxon>Dikarya</taxon>
        <taxon>Ascomycota</taxon>
        <taxon>Pezizomycotina</taxon>
        <taxon>Sordariomycetes</taxon>
        <taxon>Xylariomycetidae</taxon>
        <taxon>Xylariales</taxon>
        <taxon>Microdochiaceae</taxon>
        <taxon>Microdochium</taxon>
    </lineage>
</organism>
<accession>A0A136JEY5</accession>
<evidence type="ECO:0000313" key="2">
    <source>
        <dbReference type="EMBL" id="KXJ95723.1"/>
    </source>
</evidence>
<dbReference type="AlphaFoldDB" id="A0A136JEY5"/>
<feature type="region of interest" description="Disordered" evidence="1">
    <location>
        <begin position="177"/>
        <end position="200"/>
    </location>
</feature>
<reference evidence="3" key="1">
    <citation type="submission" date="2016-02" db="EMBL/GenBank/DDBJ databases">
        <title>Draft genome sequence of Microdochium bolleyi, a fungal endophyte of beachgrass.</title>
        <authorList>
            <consortium name="DOE Joint Genome Institute"/>
            <person name="David A.S."/>
            <person name="May G."/>
            <person name="Haridas S."/>
            <person name="Lim J."/>
            <person name="Wang M."/>
            <person name="Labutti K."/>
            <person name="Lipzen A."/>
            <person name="Barry K."/>
            <person name="Grigoriev I.V."/>
        </authorList>
    </citation>
    <scope>NUCLEOTIDE SEQUENCE [LARGE SCALE GENOMIC DNA]</scope>
    <source>
        <strain evidence="3">J235TASD1</strain>
    </source>
</reference>
<sequence>MRRGWRCHESSFRVAAVRPRARAYYNSTAQDCRRRLLREKVTPSARSSADVDFSEAGGMGMASFLVAAVALRSTAPSSEGPGPLGPLASTTNNAFDGAALQPTCSPACPDTSPLAAWGLLSGAQAGNRVHEASAALPPRMGDQWVARVKVTDGLPAGNAMASECDSGASAWRCATERQQALPMQGRGETSNRDSRRRSATPVTKVIVWSYCPSAAPPAAG</sequence>
<dbReference type="Proteomes" id="UP000070501">
    <property type="component" value="Unassembled WGS sequence"/>
</dbReference>